<evidence type="ECO:0000313" key="1">
    <source>
        <dbReference type="EMBL" id="PRQ05807.1"/>
    </source>
</evidence>
<accession>A0A2S9YL13</accession>
<dbReference type="RefSeq" id="WP_146155170.1">
    <property type="nucleotide sequence ID" value="NZ_PVNK01000005.1"/>
</dbReference>
<organism evidence="1 2">
    <name type="scientific">Enhygromyxa salina</name>
    <dbReference type="NCBI Taxonomy" id="215803"/>
    <lineage>
        <taxon>Bacteria</taxon>
        <taxon>Pseudomonadati</taxon>
        <taxon>Myxococcota</taxon>
        <taxon>Polyangia</taxon>
        <taxon>Nannocystales</taxon>
        <taxon>Nannocystaceae</taxon>
        <taxon>Enhygromyxa</taxon>
    </lineage>
</organism>
<evidence type="ECO:0000313" key="2">
    <source>
        <dbReference type="Proteomes" id="UP000237968"/>
    </source>
</evidence>
<gene>
    <name evidence="1" type="ORF">ENSA5_01270</name>
</gene>
<dbReference type="EMBL" id="PVNK01000005">
    <property type="protein sequence ID" value="PRQ05807.1"/>
    <property type="molecule type" value="Genomic_DNA"/>
</dbReference>
<sequence length="443" mass="48620">MGKKKKSKWVLRWNSPAQPVLQTPLEVVIEQAPDDAPSEVEIQIWESDSPRVEPFGVTAHRVSTSSSPNSNTRNGIAVVWATICSSMSCVTGEPVDRDLDFEVETEWLVIRGFDRDEQEICGGTPEWLDGYVAALAEPLDLAPATIGAYHWYSPELWDEQGICGQANACVHVNDGMETAFARELPHEHELNHVIFNHAHEPCVAVLSEGLAEYMRGTWPSAAGSIEQSSIEDVLAVSFDGVIMVSSDYHRARHFVSFLVFEFGLEEVLTLCAMTPKGSTRGEFDDAALSTIGVGLDELLASYASYPICSEQEDRAKLWECSREPVVALGPGDEYLFEIDASCAHPNAVGPGGSRYHFSYQVRILADGEYSWGFVPEPPPFDLTGAELRLEQCASCGDGALGFTDAWMEKFISLPRLLGAGDYTLQLVLPLEFAGMVRVEVVGH</sequence>
<protein>
    <submittedName>
        <fullName evidence="1">Uncharacterized protein</fullName>
    </submittedName>
</protein>
<reference evidence="1 2" key="1">
    <citation type="submission" date="2018-03" db="EMBL/GenBank/DDBJ databases">
        <title>Draft Genome Sequences of the Obligatory Marine Myxobacteria Enhygromyxa salina SWB005.</title>
        <authorList>
            <person name="Poehlein A."/>
            <person name="Moghaddam J.A."/>
            <person name="Harms H."/>
            <person name="Alanjari M."/>
            <person name="Koenig G.M."/>
            <person name="Daniel R."/>
            <person name="Schaeberle T.F."/>
        </authorList>
    </citation>
    <scope>NUCLEOTIDE SEQUENCE [LARGE SCALE GENOMIC DNA]</scope>
    <source>
        <strain evidence="1 2">SWB005</strain>
    </source>
</reference>
<dbReference type="OrthoDB" id="5527773at2"/>
<name>A0A2S9YL13_9BACT</name>
<dbReference type="Proteomes" id="UP000237968">
    <property type="component" value="Unassembled WGS sequence"/>
</dbReference>
<proteinExistence type="predicted"/>
<comment type="caution">
    <text evidence="1">The sequence shown here is derived from an EMBL/GenBank/DDBJ whole genome shotgun (WGS) entry which is preliminary data.</text>
</comment>
<keyword evidence="2" id="KW-1185">Reference proteome</keyword>
<dbReference type="AlphaFoldDB" id="A0A2S9YL13"/>